<dbReference type="Pfam" id="PF03275">
    <property type="entry name" value="GLF"/>
    <property type="match status" value="1"/>
</dbReference>
<reference evidence="7 8" key="1">
    <citation type="submission" date="2018-08" db="EMBL/GenBank/DDBJ databases">
        <title>A genome reference for cultivated species of the human gut microbiota.</title>
        <authorList>
            <person name="Zou Y."/>
            <person name="Xue W."/>
            <person name="Luo G."/>
        </authorList>
    </citation>
    <scope>NUCLEOTIDE SEQUENCE [LARGE SCALE GENOMIC DNA]</scope>
    <source>
        <strain evidence="7 8">AF22-3AC</strain>
    </source>
</reference>
<dbReference type="GO" id="GO:0008767">
    <property type="term" value="F:UDP-galactopyranose mutase activity"/>
    <property type="evidence" value="ECO:0007669"/>
    <property type="project" value="UniProtKB-EC"/>
</dbReference>
<evidence type="ECO:0000259" key="6">
    <source>
        <dbReference type="Pfam" id="PF03275"/>
    </source>
</evidence>
<dbReference type="Proteomes" id="UP000283341">
    <property type="component" value="Unassembled WGS sequence"/>
</dbReference>
<feature type="domain" description="UDP-galactopyranose mutase C-terminal" evidence="6">
    <location>
        <begin position="148"/>
        <end position="348"/>
    </location>
</feature>
<dbReference type="SUPFAM" id="SSF54373">
    <property type="entry name" value="FAD-linked reductases, C-terminal domain"/>
    <property type="match status" value="1"/>
</dbReference>
<dbReference type="RefSeq" id="WP_118401962.1">
    <property type="nucleotide sequence ID" value="NZ_JADNFX010000003.1"/>
</dbReference>
<dbReference type="InterPro" id="IPR004379">
    <property type="entry name" value="UDP-GALP_mutase"/>
</dbReference>
<organism evidence="7 8">
    <name type="scientific">Bacteroides cellulosilyticus</name>
    <dbReference type="NCBI Taxonomy" id="246787"/>
    <lineage>
        <taxon>Bacteria</taxon>
        <taxon>Pseudomonadati</taxon>
        <taxon>Bacteroidota</taxon>
        <taxon>Bacteroidia</taxon>
        <taxon>Bacteroidales</taxon>
        <taxon>Bacteroidaceae</taxon>
        <taxon>Bacteroides</taxon>
    </lineage>
</organism>
<evidence type="ECO:0000256" key="5">
    <source>
        <dbReference type="ARBA" id="ARBA00023235"/>
    </source>
</evidence>
<dbReference type="EMBL" id="QRVJ01000002">
    <property type="protein sequence ID" value="RGS39351.1"/>
    <property type="molecule type" value="Genomic_DNA"/>
</dbReference>
<evidence type="ECO:0000313" key="7">
    <source>
        <dbReference type="EMBL" id="RGS39351.1"/>
    </source>
</evidence>
<dbReference type="PANTHER" id="PTHR21197:SF0">
    <property type="entry name" value="UDP-GALACTOPYRANOSE MUTASE"/>
    <property type="match status" value="1"/>
</dbReference>
<comment type="similarity">
    <text evidence="2">Belongs to the UDP-galactopyranose/dTDP-fucopyranose mutase family.</text>
</comment>
<dbReference type="InterPro" id="IPR015899">
    <property type="entry name" value="UDP-GalPyranose_mutase_C"/>
</dbReference>
<keyword evidence="5 7" id="KW-0413">Isomerase</keyword>
<keyword evidence="3" id="KW-0285">Flavoprotein</keyword>
<evidence type="ECO:0000256" key="2">
    <source>
        <dbReference type="ARBA" id="ARBA00009321"/>
    </source>
</evidence>
<dbReference type="AlphaFoldDB" id="A0A412IN60"/>
<comment type="cofactor">
    <cofactor evidence="1">
        <name>FAD</name>
        <dbReference type="ChEBI" id="CHEBI:57692"/>
    </cofactor>
</comment>
<dbReference type="NCBIfam" id="TIGR00031">
    <property type="entry name" value="UDP-GALP_mutase"/>
    <property type="match status" value="1"/>
</dbReference>
<dbReference type="PANTHER" id="PTHR21197">
    <property type="entry name" value="UDP-GALACTOPYRANOSE MUTASE"/>
    <property type="match status" value="1"/>
</dbReference>
<evidence type="ECO:0000256" key="3">
    <source>
        <dbReference type="ARBA" id="ARBA00022630"/>
    </source>
</evidence>
<dbReference type="Pfam" id="PF13450">
    <property type="entry name" value="NAD_binding_8"/>
    <property type="match status" value="1"/>
</dbReference>
<dbReference type="Gene3D" id="3.40.50.720">
    <property type="entry name" value="NAD(P)-binding Rossmann-like Domain"/>
    <property type="match status" value="3"/>
</dbReference>
<keyword evidence="4" id="KW-0274">FAD</keyword>
<name>A0A412IN60_9BACE</name>
<sequence>MKKQEYDYLLVGAGLFNAIFAYEAFKDGKKCLVLEKRAHVGGNLHCENIADIIVHKYGPHIFHTKNKSIWEYMKQFCEFSNFVYRPLAFYKDELYNLPFNMNTFYQLWRTKRPKDAIDIISLQRLNLNNPCNFEEQALSLVGADIYNKLIKGYTEKQWGMDAKDLPAFIIKRLPLRFTFDNNYFNDPYQGIPIEGYNEIFNKCFQNSNVILNADFLCNRDIATKAKKVIYTGTIDQYYNYCLGQLEYRSLRFESELLNIPNYQGNAVINYTDRETPYTRILEHKHFEFNNRSDKTVITREYPLKWSIGEEPYYPINTDRNNELYMKYWEKSKEEGNVIFAGRLGAFSYYDMDQTVDRALSLYQQIKLE</sequence>
<comment type="caution">
    <text evidence="7">The sequence shown here is derived from an EMBL/GenBank/DDBJ whole genome shotgun (WGS) entry which is preliminary data.</text>
</comment>
<accession>A0A412IN60</accession>
<evidence type="ECO:0000256" key="1">
    <source>
        <dbReference type="ARBA" id="ARBA00001974"/>
    </source>
</evidence>
<dbReference type="GO" id="GO:0050660">
    <property type="term" value="F:flavin adenine dinucleotide binding"/>
    <property type="evidence" value="ECO:0007669"/>
    <property type="project" value="TreeGrafter"/>
</dbReference>
<dbReference type="EC" id="5.4.99.9" evidence="7"/>
<proteinExistence type="inferred from homology"/>
<dbReference type="GO" id="GO:0005829">
    <property type="term" value="C:cytosol"/>
    <property type="evidence" value="ECO:0007669"/>
    <property type="project" value="TreeGrafter"/>
</dbReference>
<gene>
    <name evidence="7" type="primary">glf</name>
    <name evidence="7" type="ORF">DWX97_03335</name>
</gene>
<evidence type="ECO:0000256" key="4">
    <source>
        <dbReference type="ARBA" id="ARBA00022827"/>
    </source>
</evidence>
<protein>
    <submittedName>
        <fullName evidence="7">UDP-galactopyranose mutase</fullName>
        <ecNumber evidence="7">5.4.99.9</ecNumber>
    </submittedName>
</protein>
<evidence type="ECO:0000313" key="8">
    <source>
        <dbReference type="Proteomes" id="UP000283341"/>
    </source>
</evidence>
<dbReference type="SUPFAM" id="SSF51971">
    <property type="entry name" value="Nucleotide-binding domain"/>
    <property type="match status" value="1"/>
</dbReference>